<keyword evidence="1" id="KW-0647">Proteasome</keyword>
<dbReference type="RefSeq" id="XP_010698034.1">
    <property type="nucleotide sequence ID" value="XM_010699732.1"/>
</dbReference>
<accession>A0A088S742</accession>
<name>A0A088S742_LEIPA</name>
<dbReference type="VEuPathDB" id="TriTrypDB:LPAL13_190012100"/>
<dbReference type="KEGG" id="lpan:LPMP_190390"/>
<evidence type="ECO:0000313" key="2">
    <source>
        <dbReference type="Proteomes" id="UP000063063"/>
    </source>
</evidence>
<dbReference type="eggNOG" id="ENOG502S4ZS">
    <property type="taxonomic scope" value="Eukaryota"/>
</dbReference>
<dbReference type="GO" id="GO:0000502">
    <property type="term" value="C:proteasome complex"/>
    <property type="evidence" value="ECO:0007669"/>
    <property type="project" value="UniProtKB-KW"/>
</dbReference>
<reference evidence="1 2" key="1">
    <citation type="journal article" date="2015" name="Sci. Rep.">
        <title>The genome of Leishmania panamensis: insights into genomics of the L. (Viannia) subgenus.</title>
        <authorList>
            <person name="Llanes A."/>
            <person name="Restrepo C.M."/>
            <person name="Vecchio G.D."/>
            <person name="Anguizola F.J."/>
            <person name="Lleonart R."/>
        </authorList>
    </citation>
    <scope>NUCLEOTIDE SEQUENCE [LARGE SCALE GENOMIC DNA]</scope>
    <source>
        <strain evidence="1 2">MHOM/PA/94/PSC-1</strain>
    </source>
</reference>
<organism evidence="1 2">
    <name type="scientific">Leishmania panamensis</name>
    <dbReference type="NCBI Taxonomy" id="5679"/>
    <lineage>
        <taxon>Eukaryota</taxon>
        <taxon>Discoba</taxon>
        <taxon>Euglenozoa</taxon>
        <taxon>Kinetoplastea</taxon>
        <taxon>Metakinetoplastina</taxon>
        <taxon>Trypanosomatida</taxon>
        <taxon>Trypanosomatidae</taxon>
        <taxon>Leishmaniinae</taxon>
        <taxon>Leishmania</taxon>
        <taxon>Leishmania guyanensis species complex</taxon>
    </lineage>
</organism>
<dbReference type="Proteomes" id="UP000063063">
    <property type="component" value="Chromosome 19"/>
</dbReference>
<gene>
    <name evidence="1" type="ORF">LPMP_190390</name>
</gene>
<dbReference type="AlphaFoldDB" id="A0A088S742"/>
<sequence>MSSEIGLPRPQAREERLMHPVEFIQRTAPRQEEVLRMNNIRTTHGLGAATEVALTEVTLLGSRRLGAMASSNTLYNAYRGNFTELTPCDVYGLPENDPNVQPAPRAFVEKQFHGHELTLKTLGL</sequence>
<dbReference type="VEuPathDB" id="TriTrypDB:LPMP_190390"/>
<dbReference type="OrthoDB" id="276304at2759"/>
<proteinExistence type="predicted"/>
<keyword evidence="2" id="KW-1185">Reference proteome</keyword>
<dbReference type="GeneID" id="22574093"/>
<dbReference type="EMBL" id="CP009388">
    <property type="protein sequence ID" value="AIN97381.1"/>
    <property type="molecule type" value="Genomic_DNA"/>
</dbReference>
<evidence type="ECO:0000313" key="1">
    <source>
        <dbReference type="EMBL" id="AIN97381.1"/>
    </source>
</evidence>
<protein>
    <submittedName>
        <fullName evidence="1">Proteasome maturation factor, putative</fullName>
    </submittedName>
</protein>